<feature type="chain" id="PRO_5004353313" evidence="5">
    <location>
        <begin position="23"/>
        <end position="472"/>
    </location>
</feature>
<reference evidence="6 7" key="2">
    <citation type="journal article" date="2013" name="PLoS Genet.">
        <title>Comparative genome structure, secondary metabolite, and effector coding capacity across Cochliobolus pathogens.</title>
        <authorList>
            <person name="Condon B.J."/>
            <person name="Leng Y."/>
            <person name="Wu D."/>
            <person name="Bushley K.E."/>
            <person name="Ohm R.A."/>
            <person name="Otillar R."/>
            <person name="Martin J."/>
            <person name="Schackwitz W."/>
            <person name="Grimwood J."/>
            <person name="MohdZainudin N."/>
            <person name="Xue C."/>
            <person name="Wang R."/>
            <person name="Manning V.A."/>
            <person name="Dhillon B."/>
            <person name="Tu Z.J."/>
            <person name="Steffenson B.J."/>
            <person name="Salamov A."/>
            <person name="Sun H."/>
            <person name="Lowry S."/>
            <person name="LaButti K."/>
            <person name="Han J."/>
            <person name="Copeland A."/>
            <person name="Lindquist E."/>
            <person name="Barry K."/>
            <person name="Schmutz J."/>
            <person name="Baker S.E."/>
            <person name="Ciuffetti L.M."/>
            <person name="Grigoriev I.V."/>
            <person name="Zhong S."/>
            <person name="Turgeon B.G."/>
        </authorList>
    </citation>
    <scope>NUCLEOTIDE SEQUENCE [LARGE SCALE GENOMIC DNA]</scope>
    <source>
        <strain evidence="7">28A</strain>
    </source>
</reference>
<proteinExistence type="inferred from homology"/>
<evidence type="ECO:0000256" key="5">
    <source>
        <dbReference type="SAM" id="SignalP"/>
    </source>
</evidence>
<dbReference type="PANTHER" id="PTHR16631:SF14">
    <property type="entry name" value="FAMILY 17 GLUCOSIDASE SCW10-RELATED"/>
    <property type="match status" value="1"/>
</dbReference>
<dbReference type="InterPro" id="IPR017853">
    <property type="entry name" value="GH"/>
</dbReference>
<evidence type="ECO:0000256" key="1">
    <source>
        <dbReference type="ARBA" id="ARBA00004196"/>
    </source>
</evidence>
<dbReference type="RefSeq" id="XP_008022443.1">
    <property type="nucleotide sequence ID" value="XM_008024252.1"/>
</dbReference>
<reference evidence="6 7" key="1">
    <citation type="journal article" date="2012" name="PLoS Pathog.">
        <title>Diverse lifestyles and strategies of plant pathogenesis encoded in the genomes of eighteen Dothideomycetes fungi.</title>
        <authorList>
            <person name="Ohm R.A."/>
            <person name="Feau N."/>
            <person name="Henrissat B."/>
            <person name="Schoch C.L."/>
            <person name="Horwitz B.A."/>
            <person name="Barry K.W."/>
            <person name="Condon B.J."/>
            <person name="Copeland A.C."/>
            <person name="Dhillon B."/>
            <person name="Glaser F."/>
            <person name="Hesse C.N."/>
            <person name="Kosti I."/>
            <person name="LaButti K."/>
            <person name="Lindquist E.A."/>
            <person name="Lucas S."/>
            <person name="Salamov A.A."/>
            <person name="Bradshaw R.E."/>
            <person name="Ciuffetti L."/>
            <person name="Hamelin R.C."/>
            <person name="Kema G.H.J."/>
            <person name="Lawrence C."/>
            <person name="Scott J.A."/>
            <person name="Spatafora J.W."/>
            <person name="Turgeon B.G."/>
            <person name="de Wit P.J.G.M."/>
            <person name="Zhong S."/>
            <person name="Goodwin S.B."/>
            <person name="Grigoriev I.V."/>
        </authorList>
    </citation>
    <scope>NUCLEOTIDE SEQUENCE [LARGE SCALE GENOMIC DNA]</scope>
    <source>
        <strain evidence="7">28A</strain>
    </source>
</reference>
<dbReference type="STRING" id="671987.R0IYC5"/>
<dbReference type="HOGENOM" id="CLU_027285_1_1_1"/>
<dbReference type="GO" id="GO:0005576">
    <property type="term" value="C:extracellular region"/>
    <property type="evidence" value="ECO:0007669"/>
    <property type="project" value="TreeGrafter"/>
</dbReference>
<evidence type="ECO:0000256" key="2">
    <source>
        <dbReference type="ARBA" id="ARBA00008773"/>
    </source>
</evidence>
<dbReference type="PANTHER" id="PTHR16631">
    <property type="entry name" value="GLUCAN 1,3-BETA-GLUCOSIDASE"/>
    <property type="match status" value="1"/>
</dbReference>
<feature type="compositionally biased region" description="Polar residues" evidence="4">
    <location>
        <begin position="116"/>
        <end position="135"/>
    </location>
</feature>
<dbReference type="SUPFAM" id="SSF51445">
    <property type="entry name" value="(Trans)glycosidases"/>
    <property type="match status" value="1"/>
</dbReference>
<dbReference type="AlphaFoldDB" id="R0IYC5"/>
<comment type="subcellular location">
    <subcellularLocation>
        <location evidence="1">Cell envelope</location>
    </subcellularLocation>
</comment>
<dbReference type="Proteomes" id="UP000016935">
    <property type="component" value="Unassembled WGS sequence"/>
</dbReference>
<keyword evidence="7" id="KW-1185">Reference proteome</keyword>
<keyword evidence="3 6" id="KW-0378">Hydrolase</keyword>
<sequence length="472" mass="49532">MKNIVLVSALAAAGLFVGSAGGRPFEHKRDIVTEIVYVTETVADVIVYVDGSGVPYSTTTSERVGAETAPSTTSEISLSTSKVVLSKSDIRTSSSSAKVQVEAALSTTSEIALSTSAVRVTSSPSAVTPQSTPQAISEKPKSASTTPSSKPTAVDTTCTTTTLTPSLVTPEYTSPTSTSTTSTTTTKASGPAPQSPPPAKPAPTEQAGADTMPLGITWDAYTDSSGCKSPAQVASEFSRMKDYKVIRIYGKDCNQIALAVQNALKNGQKLMGGAYVDTSGGGEDVGDVIQTYKNAIDQYAGGNWDVIQLFSVENERINERRMTAQQVVDVIGSARAQLRRAGYNGLVGATETAPATIDNPSICAASDVVMVNIHAFFDRNTQAADAGPFVQSQVQLVKFACNNKRVVVTESGWPHQGNANGAAVPSPENQRAALDSIRAAFSSDMFLFSSFDSGWKANTASTFNAERFWGIL</sequence>
<feature type="region of interest" description="Disordered" evidence="4">
    <location>
        <begin position="116"/>
        <end position="210"/>
    </location>
</feature>
<feature type="signal peptide" evidence="5">
    <location>
        <begin position="1"/>
        <end position="22"/>
    </location>
</feature>
<dbReference type="GO" id="GO:0071555">
    <property type="term" value="P:cell wall organization"/>
    <property type="evidence" value="ECO:0007669"/>
    <property type="project" value="TreeGrafter"/>
</dbReference>
<evidence type="ECO:0000313" key="6">
    <source>
        <dbReference type="EMBL" id="EOA89551.1"/>
    </source>
</evidence>
<protein>
    <submittedName>
        <fullName evidence="6">Glycoside hydrolase family 17 protein</fullName>
    </submittedName>
</protein>
<dbReference type="OrthoDB" id="941679at2759"/>
<dbReference type="GO" id="GO:0009277">
    <property type="term" value="C:fungal-type cell wall"/>
    <property type="evidence" value="ECO:0007669"/>
    <property type="project" value="TreeGrafter"/>
</dbReference>
<evidence type="ECO:0000256" key="4">
    <source>
        <dbReference type="SAM" id="MobiDB-lite"/>
    </source>
</evidence>
<evidence type="ECO:0000313" key="7">
    <source>
        <dbReference type="Proteomes" id="UP000016935"/>
    </source>
</evidence>
<dbReference type="InterPro" id="IPR050732">
    <property type="entry name" value="Beta-glucan_modifiers"/>
</dbReference>
<dbReference type="eggNOG" id="ENOG502QTKT">
    <property type="taxonomic scope" value="Eukaryota"/>
</dbReference>
<name>R0IYC5_EXST2</name>
<dbReference type="GeneID" id="19404226"/>
<accession>R0IYC5</accession>
<comment type="similarity">
    <text evidence="2">Belongs to the glycosyl hydrolase 17 family.</text>
</comment>
<keyword evidence="5" id="KW-0732">Signal</keyword>
<gene>
    <name evidence="6" type="ORF">SETTUDRAFT_37224</name>
</gene>
<dbReference type="Gene3D" id="3.20.20.80">
    <property type="entry name" value="Glycosidases"/>
    <property type="match status" value="1"/>
</dbReference>
<feature type="compositionally biased region" description="Low complexity" evidence="4">
    <location>
        <begin position="142"/>
        <end position="192"/>
    </location>
</feature>
<dbReference type="EMBL" id="KB908504">
    <property type="protein sequence ID" value="EOA89551.1"/>
    <property type="molecule type" value="Genomic_DNA"/>
</dbReference>
<dbReference type="GO" id="GO:0009986">
    <property type="term" value="C:cell surface"/>
    <property type="evidence" value="ECO:0007669"/>
    <property type="project" value="TreeGrafter"/>
</dbReference>
<dbReference type="GO" id="GO:0042973">
    <property type="term" value="F:glucan endo-1,3-beta-D-glucosidase activity"/>
    <property type="evidence" value="ECO:0007669"/>
    <property type="project" value="TreeGrafter"/>
</dbReference>
<organism evidence="6 7">
    <name type="scientific">Exserohilum turcicum (strain 28A)</name>
    <name type="common">Northern leaf blight fungus</name>
    <name type="synonym">Setosphaeria turcica</name>
    <dbReference type="NCBI Taxonomy" id="671987"/>
    <lineage>
        <taxon>Eukaryota</taxon>
        <taxon>Fungi</taxon>
        <taxon>Dikarya</taxon>
        <taxon>Ascomycota</taxon>
        <taxon>Pezizomycotina</taxon>
        <taxon>Dothideomycetes</taxon>
        <taxon>Pleosporomycetidae</taxon>
        <taxon>Pleosporales</taxon>
        <taxon>Pleosporineae</taxon>
        <taxon>Pleosporaceae</taxon>
        <taxon>Exserohilum</taxon>
    </lineage>
</organism>
<evidence type="ECO:0000256" key="3">
    <source>
        <dbReference type="ARBA" id="ARBA00022801"/>
    </source>
</evidence>